<dbReference type="RefSeq" id="WP_373406605.1">
    <property type="nucleotide sequence ID" value="NZ_JBCFQL010000009.1"/>
</dbReference>
<keyword evidence="2" id="KW-1185">Reference proteome</keyword>
<gene>
    <name evidence="1" type="ORF">AAGV28_09620</name>
</gene>
<accession>A0ABV4TCC4</accession>
<comment type="caution">
    <text evidence="1">The sequence shown here is derived from an EMBL/GenBank/DDBJ whole genome shotgun (WGS) entry which is preliminary data.</text>
</comment>
<dbReference type="Proteomes" id="UP001574169">
    <property type="component" value="Unassembled WGS sequence"/>
</dbReference>
<evidence type="ECO:0000313" key="2">
    <source>
        <dbReference type="Proteomes" id="UP001574169"/>
    </source>
</evidence>
<evidence type="ECO:0000313" key="1">
    <source>
        <dbReference type="EMBL" id="MFA9191625.1"/>
    </source>
</evidence>
<proteinExistence type="predicted"/>
<protein>
    <submittedName>
        <fullName evidence="1">Uncharacterized protein</fullName>
    </submittedName>
</protein>
<organism evidence="1 2">
    <name type="scientific">Flavobacterium zubiriense</name>
    <dbReference type="NCBI Taxonomy" id="3138075"/>
    <lineage>
        <taxon>Bacteria</taxon>
        <taxon>Pseudomonadati</taxon>
        <taxon>Bacteroidota</taxon>
        <taxon>Flavobacteriia</taxon>
        <taxon>Flavobacteriales</taxon>
        <taxon>Flavobacteriaceae</taxon>
        <taxon>Flavobacterium</taxon>
    </lineage>
</organism>
<reference evidence="1 2" key="1">
    <citation type="submission" date="2024-04" db="EMBL/GenBank/DDBJ databases">
        <title>New Clade of Flavobacterium.</title>
        <authorList>
            <person name="Matos L."/>
            <person name="Proenca D.N."/>
            <person name="Fransisco R.M."/>
            <person name="Chung A.P."/>
            <person name="Maccario L."/>
            <person name="Sorensen S.J."/>
            <person name="Morais P.V."/>
        </authorList>
    </citation>
    <scope>NUCLEOTIDE SEQUENCE [LARGE SCALE GENOMIC DNA]</scope>
    <source>
        <strain evidence="1 2">FZUC8N2.13</strain>
    </source>
</reference>
<sequence>MTNLDKIKKVNDLLIEVIKDDEHEVESSFNGLKDVVLSILADYWHNEREPAIFMDNVAIEID</sequence>
<dbReference type="EMBL" id="JBCFQL010000009">
    <property type="protein sequence ID" value="MFA9191625.1"/>
    <property type="molecule type" value="Genomic_DNA"/>
</dbReference>
<name>A0ABV4TCC4_9FLAO</name>